<comment type="caution">
    <text evidence="1">The sequence shown here is derived from an EMBL/GenBank/DDBJ whole genome shotgun (WGS) entry which is preliminary data.</text>
</comment>
<dbReference type="EMBL" id="MGFD01000067">
    <property type="protein sequence ID" value="OGL96474.1"/>
    <property type="molecule type" value="Genomic_DNA"/>
</dbReference>
<gene>
    <name evidence="1" type="ORF">A2318_00675</name>
</gene>
<organism evidence="1 2">
    <name type="scientific">Candidatus Uhrbacteria bacterium RIFOXYB2_FULL_45_11</name>
    <dbReference type="NCBI Taxonomy" id="1802421"/>
    <lineage>
        <taxon>Bacteria</taxon>
        <taxon>Candidatus Uhriibacteriota</taxon>
    </lineage>
</organism>
<sequence>MSTLPISDSIIQLLQNGPLTARDLLELICKSRPNTTKQAVYLAIRHLKKEEKIATHGKLVSLSRLWIKKQTDFFAVATKQYSVSEATSNGVLNLEEGDRVSYSFKNPAVADVFWAHAFDILADASPRSEPIYLWNPHEWFFLAHHKSERALFDRIISSGKQIFMTCGYNDPFDRLTSKEFDGTQSQYYLADHLLFPKPNYYLNILGDYIFEAWLDETSAKKIDAFYKTYSVWNAESEKIIQGIAAEHGKTKLVISKNARKAKKLKAMLGKPFVKKQTHKM</sequence>
<dbReference type="STRING" id="1802421.A2318_00675"/>
<accession>A0A1F7W2Y3</accession>
<dbReference type="AlphaFoldDB" id="A0A1F7W2Y3"/>
<evidence type="ECO:0000313" key="2">
    <source>
        <dbReference type="Proteomes" id="UP000177331"/>
    </source>
</evidence>
<proteinExistence type="predicted"/>
<reference evidence="1 2" key="1">
    <citation type="journal article" date="2016" name="Nat. Commun.">
        <title>Thousands of microbial genomes shed light on interconnected biogeochemical processes in an aquifer system.</title>
        <authorList>
            <person name="Anantharaman K."/>
            <person name="Brown C.T."/>
            <person name="Hug L.A."/>
            <person name="Sharon I."/>
            <person name="Castelle C.J."/>
            <person name="Probst A.J."/>
            <person name="Thomas B.C."/>
            <person name="Singh A."/>
            <person name="Wilkins M.J."/>
            <person name="Karaoz U."/>
            <person name="Brodie E.L."/>
            <person name="Williams K.H."/>
            <person name="Hubbard S.S."/>
            <person name="Banfield J.F."/>
        </authorList>
    </citation>
    <scope>NUCLEOTIDE SEQUENCE [LARGE SCALE GENOMIC DNA]</scope>
</reference>
<name>A0A1F7W2Y3_9BACT</name>
<protein>
    <submittedName>
        <fullName evidence="1">Uncharacterized protein</fullName>
    </submittedName>
</protein>
<evidence type="ECO:0000313" key="1">
    <source>
        <dbReference type="EMBL" id="OGL96474.1"/>
    </source>
</evidence>
<dbReference type="Proteomes" id="UP000177331">
    <property type="component" value="Unassembled WGS sequence"/>
</dbReference>